<evidence type="ECO:0000256" key="1">
    <source>
        <dbReference type="ARBA" id="ARBA00004141"/>
    </source>
</evidence>
<dbReference type="HOGENOM" id="CLU_092720_5_2_10"/>
<proteinExistence type="predicted"/>
<organism evidence="6 7">
    <name type="scientific">Formosa agariphila (strain DSM 15362 / KCTC 12365 / LMG 23005 / KMM 3901 / M-2Alg 35-1)</name>
    <dbReference type="NCBI Taxonomy" id="1347342"/>
    <lineage>
        <taxon>Bacteria</taxon>
        <taxon>Pseudomonadati</taxon>
        <taxon>Bacteroidota</taxon>
        <taxon>Flavobacteriia</taxon>
        <taxon>Flavobacteriales</taxon>
        <taxon>Flavobacteriaceae</taxon>
        <taxon>Formosa</taxon>
    </lineage>
</organism>
<dbReference type="GO" id="GO:0016020">
    <property type="term" value="C:membrane"/>
    <property type="evidence" value="ECO:0007669"/>
    <property type="project" value="UniProtKB-SubCell"/>
</dbReference>
<evidence type="ECO:0000256" key="4">
    <source>
        <dbReference type="ARBA" id="ARBA00023136"/>
    </source>
</evidence>
<dbReference type="InterPro" id="IPR003825">
    <property type="entry name" value="Colicin-V_CvpA"/>
</dbReference>
<comment type="subcellular location">
    <subcellularLocation>
        <location evidence="1">Membrane</location>
        <topology evidence="1">Multi-pass membrane protein</topology>
    </subcellularLocation>
</comment>
<feature type="transmembrane region" description="Helical" evidence="5">
    <location>
        <begin position="31"/>
        <end position="50"/>
    </location>
</feature>
<dbReference type="GO" id="GO:0009403">
    <property type="term" value="P:toxin biosynthetic process"/>
    <property type="evidence" value="ECO:0007669"/>
    <property type="project" value="InterPro"/>
</dbReference>
<evidence type="ECO:0000256" key="2">
    <source>
        <dbReference type="ARBA" id="ARBA00022692"/>
    </source>
</evidence>
<protein>
    <submittedName>
        <fullName evidence="6">Colicin V production protein</fullName>
    </submittedName>
</protein>
<dbReference type="RefSeq" id="WP_038532581.1">
    <property type="nucleotide sequence ID" value="NZ_HG315671.1"/>
</dbReference>
<dbReference type="PANTHER" id="PTHR37306:SF1">
    <property type="entry name" value="COLICIN V PRODUCTION PROTEIN"/>
    <property type="match status" value="1"/>
</dbReference>
<dbReference type="AlphaFoldDB" id="T2KRD6"/>
<feature type="transmembrane region" description="Helical" evidence="5">
    <location>
        <begin position="6"/>
        <end position="24"/>
    </location>
</feature>
<dbReference type="eggNOG" id="COG1286">
    <property type="taxonomic scope" value="Bacteria"/>
</dbReference>
<dbReference type="Proteomes" id="UP000016160">
    <property type="component" value="Chromosome"/>
</dbReference>
<dbReference type="PANTHER" id="PTHR37306">
    <property type="entry name" value="COLICIN V PRODUCTION PROTEIN"/>
    <property type="match status" value="1"/>
</dbReference>
<dbReference type="OrthoDB" id="9799585at2"/>
<dbReference type="PATRIC" id="fig|1347342.6.peg.3399"/>
<evidence type="ECO:0000313" key="6">
    <source>
        <dbReference type="EMBL" id="CDF81083.1"/>
    </source>
</evidence>
<sequence length="174" mass="18871">MTLLDIILAVILLFGLIRGFMNGLFVEIASLLALIIGVFGAIHFSSFTASLFEDKVDWDENYVSIVAFAVTFVVIVLAIGLAGKALTKLADFAFLGIVNKILGGVFGMLKIGLMASVALNIFVTLNDTVPFVDKKDLDKSILYKPVIAISTKLYPAIKEKVDTKKKDIITKKLG</sequence>
<feature type="transmembrane region" description="Helical" evidence="5">
    <location>
        <begin position="101"/>
        <end position="123"/>
    </location>
</feature>
<reference evidence="6 7" key="1">
    <citation type="journal article" date="2013" name="Appl. Environ. Microbiol.">
        <title>The genome of the alga-associated marine flavobacterium Formosa agariphila KMM 3901T reveals a broad potential for degradation of algal polysaccharides.</title>
        <authorList>
            <person name="Mann A.J."/>
            <person name="Hahnke R.L."/>
            <person name="Huang S."/>
            <person name="Werner J."/>
            <person name="Xing P."/>
            <person name="Barbeyron T."/>
            <person name="Huettel B."/>
            <person name="Stueber K."/>
            <person name="Reinhardt R."/>
            <person name="Harder J."/>
            <person name="Gloeckner F.O."/>
            <person name="Amann R.I."/>
            <person name="Teeling H."/>
        </authorList>
    </citation>
    <scope>NUCLEOTIDE SEQUENCE [LARGE SCALE GENOMIC DNA]</scope>
    <source>
        <strain evidence="7">DSM 15362 / KCTC 12365 / LMG 23005 / KMM 3901</strain>
    </source>
</reference>
<feature type="transmembrane region" description="Helical" evidence="5">
    <location>
        <begin position="62"/>
        <end position="81"/>
    </location>
</feature>
<evidence type="ECO:0000313" key="7">
    <source>
        <dbReference type="Proteomes" id="UP000016160"/>
    </source>
</evidence>
<gene>
    <name evidence="6" type="ORF">BN863_33710</name>
</gene>
<name>T2KRD6_FORAG</name>
<keyword evidence="7" id="KW-1185">Reference proteome</keyword>
<accession>T2KRD6</accession>
<evidence type="ECO:0000256" key="5">
    <source>
        <dbReference type="SAM" id="Phobius"/>
    </source>
</evidence>
<keyword evidence="4 5" id="KW-0472">Membrane</keyword>
<keyword evidence="2 5" id="KW-0812">Transmembrane</keyword>
<dbReference type="Pfam" id="PF02674">
    <property type="entry name" value="Colicin_V"/>
    <property type="match status" value="1"/>
</dbReference>
<keyword evidence="3 5" id="KW-1133">Transmembrane helix</keyword>
<evidence type="ECO:0000256" key="3">
    <source>
        <dbReference type="ARBA" id="ARBA00022989"/>
    </source>
</evidence>
<dbReference type="STRING" id="1347342.BN863_33710"/>
<dbReference type="EMBL" id="HG315671">
    <property type="protein sequence ID" value="CDF81083.1"/>
    <property type="molecule type" value="Genomic_DNA"/>
</dbReference>